<keyword evidence="2" id="KW-1185">Reference proteome</keyword>
<reference evidence="1 2" key="1">
    <citation type="journal article" date="2018" name="Environ. Microbiol.">
        <title>Novel energy conservation strategies and behaviour of Pelotomaculum schinkii driving syntrophic propionate catabolism.</title>
        <authorList>
            <person name="Hidalgo-Ahumada C.A.P."/>
            <person name="Nobu M.K."/>
            <person name="Narihiro T."/>
            <person name="Tamaki H."/>
            <person name="Liu W.T."/>
            <person name="Kamagata Y."/>
            <person name="Stams A.J.M."/>
            <person name="Imachi H."/>
            <person name="Sousa D.Z."/>
        </authorList>
    </citation>
    <scope>NUCLEOTIDE SEQUENCE [LARGE SCALE GENOMIC DNA]</scope>
    <source>
        <strain evidence="1 2">HH</strain>
    </source>
</reference>
<gene>
    <name evidence="1" type="ORF">Psch_03591</name>
</gene>
<sequence length="100" mass="11015">MLKVEFTDDARDYILQKGDSITVDMMLYGGCGGQFKEPAVSAGKPPLPESYDLVDANGIKVYMFKGAVSKPDGIKISLAVDRMVFRRLYVTGLVYEQPGM</sequence>
<dbReference type="RefSeq" id="WP_190259141.1">
    <property type="nucleotide sequence ID" value="NZ_QFGA01000003.1"/>
</dbReference>
<dbReference type="NCBIfam" id="NF041239">
    <property type="entry name" value="Moor_selen_rel"/>
    <property type="match status" value="1"/>
</dbReference>
<dbReference type="InterPro" id="IPR049744">
    <property type="entry name" value="CC/Se_fam"/>
</dbReference>
<protein>
    <recommendedName>
        <fullName evidence="3">FeS cluster biogenesis domain-containing protein</fullName>
    </recommendedName>
</protein>
<evidence type="ECO:0008006" key="3">
    <source>
        <dbReference type="Google" id="ProtNLM"/>
    </source>
</evidence>
<accession>A0A4Y7R7Y3</accession>
<dbReference type="EMBL" id="QFGA01000003">
    <property type="protein sequence ID" value="TEB04829.1"/>
    <property type="molecule type" value="Genomic_DNA"/>
</dbReference>
<comment type="caution">
    <text evidence="1">The sequence shown here is derived from an EMBL/GenBank/DDBJ whole genome shotgun (WGS) entry which is preliminary data.</text>
</comment>
<evidence type="ECO:0000313" key="2">
    <source>
        <dbReference type="Proteomes" id="UP000298324"/>
    </source>
</evidence>
<proteinExistence type="predicted"/>
<dbReference type="AlphaFoldDB" id="A0A4Y7R7Y3"/>
<organism evidence="1 2">
    <name type="scientific">Pelotomaculum schinkii</name>
    <dbReference type="NCBI Taxonomy" id="78350"/>
    <lineage>
        <taxon>Bacteria</taxon>
        <taxon>Bacillati</taxon>
        <taxon>Bacillota</taxon>
        <taxon>Clostridia</taxon>
        <taxon>Eubacteriales</taxon>
        <taxon>Desulfotomaculaceae</taxon>
        <taxon>Pelotomaculum</taxon>
    </lineage>
</organism>
<dbReference type="Proteomes" id="UP000298324">
    <property type="component" value="Unassembled WGS sequence"/>
</dbReference>
<evidence type="ECO:0000313" key="1">
    <source>
        <dbReference type="EMBL" id="TEB04829.1"/>
    </source>
</evidence>
<name>A0A4Y7R7Y3_9FIRM</name>